<keyword evidence="2" id="KW-1185">Reference proteome</keyword>
<protein>
    <submittedName>
        <fullName evidence="1">Uncharacterized protein</fullName>
    </submittedName>
</protein>
<reference evidence="1 2" key="1">
    <citation type="journal article" date="2015" name="Genome Biol. Evol.">
        <title>Comparative Genomics of a Bacterivorous Green Alga Reveals Evolutionary Causalities and Consequences of Phago-Mixotrophic Mode of Nutrition.</title>
        <authorList>
            <person name="Burns J.A."/>
            <person name="Paasch A."/>
            <person name="Narechania A."/>
            <person name="Kim E."/>
        </authorList>
    </citation>
    <scope>NUCLEOTIDE SEQUENCE [LARGE SCALE GENOMIC DNA]</scope>
    <source>
        <strain evidence="1 2">PLY_AMNH</strain>
    </source>
</reference>
<accession>A0AAE0G3M4</accession>
<proteinExistence type="predicted"/>
<evidence type="ECO:0000313" key="1">
    <source>
        <dbReference type="EMBL" id="KAK3270924.1"/>
    </source>
</evidence>
<gene>
    <name evidence="1" type="ORF">CYMTET_20700</name>
</gene>
<evidence type="ECO:0000313" key="2">
    <source>
        <dbReference type="Proteomes" id="UP001190700"/>
    </source>
</evidence>
<comment type="caution">
    <text evidence="1">The sequence shown here is derived from an EMBL/GenBank/DDBJ whole genome shotgun (WGS) entry which is preliminary data.</text>
</comment>
<organism evidence="1 2">
    <name type="scientific">Cymbomonas tetramitiformis</name>
    <dbReference type="NCBI Taxonomy" id="36881"/>
    <lineage>
        <taxon>Eukaryota</taxon>
        <taxon>Viridiplantae</taxon>
        <taxon>Chlorophyta</taxon>
        <taxon>Pyramimonadophyceae</taxon>
        <taxon>Pyramimonadales</taxon>
        <taxon>Pyramimonadaceae</taxon>
        <taxon>Cymbomonas</taxon>
    </lineage>
</organism>
<dbReference type="AlphaFoldDB" id="A0AAE0G3M4"/>
<sequence length="206" mass="23456">MFICEDCYFVRKWTSSLSEGWEDKRKCVESVPCACVLRFRDREGAWLPHLLEEGNISRRDSTPNALQFSWVRNYPYPVFYREIPQAVMLKEPTSTKRGSSHFYVVNDQGILNHILAFDDLKLTLSEFGAAKLLATGEVVMALAPATFVHTETPEGEEKMKVTIHTAILNAGGVLRLPDDYSVNRRTWGVYWSDRAPPQALHQEGGF</sequence>
<dbReference type="EMBL" id="LGRX02010128">
    <property type="protein sequence ID" value="KAK3270924.1"/>
    <property type="molecule type" value="Genomic_DNA"/>
</dbReference>
<dbReference type="Proteomes" id="UP001190700">
    <property type="component" value="Unassembled WGS sequence"/>
</dbReference>
<name>A0AAE0G3M4_9CHLO</name>